<proteinExistence type="predicted"/>
<name>A0A3R8MSK0_9BURK</name>
<dbReference type="NCBIfam" id="NF033832">
    <property type="entry name" value="sce7726_fam"/>
    <property type="match status" value="1"/>
</dbReference>
<evidence type="ECO:0008006" key="3">
    <source>
        <dbReference type="Google" id="ProtNLM"/>
    </source>
</evidence>
<keyword evidence="2" id="KW-1185">Reference proteome</keyword>
<gene>
    <name evidence="1" type="ORF">EHV23_04680</name>
</gene>
<organism evidence="1 2">
    <name type="scientific">Lautropia dentalis</name>
    <dbReference type="NCBI Taxonomy" id="2490857"/>
    <lineage>
        <taxon>Bacteria</taxon>
        <taxon>Pseudomonadati</taxon>
        <taxon>Pseudomonadota</taxon>
        <taxon>Betaproteobacteria</taxon>
        <taxon>Burkholderiales</taxon>
        <taxon>Burkholderiaceae</taxon>
        <taxon>Lautropia</taxon>
    </lineage>
</organism>
<reference evidence="1 2" key="1">
    <citation type="submission" date="2018-11" db="EMBL/GenBank/DDBJ databases">
        <title>Genome sequencing of Lautropia sp. KCOM 2505 (= ChDC F240).</title>
        <authorList>
            <person name="Kook J.-K."/>
            <person name="Park S.-N."/>
            <person name="Lim Y.K."/>
        </authorList>
    </citation>
    <scope>NUCLEOTIDE SEQUENCE [LARGE SCALE GENOMIC DNA]</scope>
    <source>
        <strain evidence="1 2">KCOM 2505</strain>
    </source>
</reference>
<protein>
    <recommendedName>
        <fullName evidence="3">Sce7726 family protein</fullName>
    </recommendedName>
</protein>
<dbReference type="InterPro" id="IPR047729">
    <property type="entry name" value="Sce7726-like"/>
</dbReference>
<dbReference type="OrthoDB" id="5020258at2"/>
<evidence type="ECO:0000313" key="1">
    <source>
        <dbReference type="EMBL" id="RRN45490.1"/>
    </source>
</evidence>
<dbReference type="RefSeq" id="WP_125094919.1">
    <property type="nucleotide sequence ID" value="NZ_RRUE01000001.1"/>
</dbReference>
<dbReference type="AlphaFoldDB" id="A0A3R8MSK0"/>
<dbReference type="EMBL" id="RRUE01000001">
    <property type="protein sequence ID" value="RRN45490.1"/>
    <property type="molecule type" value="Genomic_DNA"/>
</dbReference>
<dbReference type="Proteomes" id="UP000270261">
    <property type="component" value="Unassembled WGS sequence"/>
</dbReference>
<accession>A0A3R8MSK0</accession>
<evidence type="ECO:0000313" key="2">
    <source>
        <dbReference type="Proteomes" id="UP000270261"/>
    </source>
</evidence>
<comment type="caution">
    <text evidence="1">The sequence shown here is derived from an EMBL/GenBank/DDBJ whole genome shotgun (WGS) entry which is preliminary data.</text>
</comment>
<sequence length="296" mass="33778">MKRYSKSQISAMSRMFSATVLKEMAKKGRSGLFRRLLEESPILDHVNTSSTVRNALDSAFKILMIPGNRSEYIYKSAIVQKILTGRHSLRTASMITEFRTGSCKADIIILNSTATVYEIKSERDSLSRLLHQIENYRKVFTKINIITNEEHMKEVLNTVPDNIGLLRLSNRYQITSVRTSKESLDAINSGAIFDSLRNDEQIAILQKMGIETPTLPNTKRHHELRRIFTTLDPYMAHKEMVRTLKQTRSLANQTNFIDHLPVSLQSAALSVTLRQSDQTRLIAAVNTPLHMAMTWR</sequence>